<keyword evidence="2" id="KW-1185">Reference proteome</keyword>
<sequence length="213" mass="24342">MARWTLVDRVVGEMSKLRQGVAGLWGVITGTLGGTYRLDLSRVDYAKARALYDNTEENYKLGAGFAKKVVNATVGFVGLPEFKSIGDDAQKTVNDFLKKNEFKAQRTHLNAIKEGDCFVWLTREKNVSKLYPEKESRLVYNIIPPEQVKRIDRDPLTGEPMQYVLEAEHTWYDESGTKKQCKIKQKISAEQRLIEVKAMSPLIYKWVHKVTGR</sequence>
<protein>
    <submittedName>
        <fullName evidence="1">Uncharacterized protein</fullName>
    </submittedName>
</protein>
<dbReference type="EMBL" id="LVWI01000096">
    <property type="protein sequence ID" value="OKP78744.1"/>
    <property type="molecule type" value="Genomic_DNA"/>
</dbReference>
<proteinExistence type="predicted"/>
<gene>
    <name evidence="1" type="ORF">A3844_28950</name>
</gene>
<evidence type="ECO:0000313" key="2">
    <source>
        <dbReference type="Proteomes" id="UP000186058"/>
    </source>
</evidence>
<dbReference type="Proteomes" id="UP000186058">
    <property type="component" value="Unassembled WGS sequence"/>
</dbReference>
<evidence type="ECO:0000313" key="1">
    <source>
        <dbReference type="EMBL" id="OKP78744.1"/>
    </source>
</evidence>
<reference evidence="1 2" key="1">
    <citation type="submission" date="2016-03" db="EMBL/GenBank/DDBJ databases">
        <authorList>
            <person name="Sant'Anna F.H."/>
            <person name="Ambrosini A."/>
            <person name="Souza R."/>
            <person name="Bach E."/>
            <person name="Fernandes G."/>
            <person name="Balsanelli E."/>
            <person name="Baura V.A."/>
            <person name="Souza E.M."/>
            <person name="Passaglia L."/>
        </authorList>
    </citation>
    <scope>NUCLEOTIDE SEQUENCE [LARGE SCALE GENOMIC DNA]</scope>
    <source>
        <strain evidence="1 2">P26E</strain>
    </source>
</reference>
<dbReference type="RefSeq" id="WP_074109368.1">
    <property type="nucleotide sequence ID" value="NZ_LVWI01000096.1"/>
</dbReference>
<comment type="caution">
    <text evidence="1">The sequence shown here is derived from an EMBL/GenBank/DDBJ whole genome shotgun (WGS) entry which is preliminary data.</text>
</comment>
<accession>A0ABX3EIJ1</accession>
<name>A0ABX3EIJ1_9BACL</name>
<organism evidence="1 2">
    <name type="scientific">Paenibacillus helianthi</name>
    <dbReference type="NCBI Taxonomy" id="1349432"/>
    <lineage>
        <taxon>Bacteria</taxon>
        <taxon>Bacillati</taxon>
        <taxon>Bacillota</taxon>
        <taxon>Bacilli</taxon>
        <taxon>Bacillales</taxon>
        <taxon>Paenibacillaceae</taxon>
        <taxon>Paenibacillus</taxon>
    </lineage>
</organism>